<organism evidence="1 2">
    <name type="scientific">Armillaria borealis</name>
    <dbReference type="NCBI Taxonomy" id="47425"/>
    <lineage>
        <taxon>Eukaryota</taxon>
        <taxon>Fungi</taxon>
        <taxon>Dikarya</taxon>
        <taxon>Basidiomycota</taxon>
        <taxon>Agaricomycotina</taxon>
        <taxon>Agaricomycetes</taxon>
        <taxon>Agaricomycetidae</taxon>
        <taxon>Agaricales</taxon>
        <taxon>Marasmiineae</taxon>
        <taxon>Physalacriaceae</taxon>
        <taxon>Armillaria</taxon>
    </lineage>
</organism>
<protein>
    <recommendedName>
        <fullName evidence="3">Reverse transcriptase domain-containing protein</fullName>
    </recommendedName>
</protein>
<reference evidence="1" key="1">
    <citation type="submission" date="2023-06" db="EMBL/GenBank/DDBJ databases">
        <authorList>
            <consortium name="Lawrence Berkeley National Laboratory"/>
            <person name="Ahrendt S."/>
            <person name="Sahu N."/>
            <person name="Indic B."/>
            <person name="Wong-Bajracharya J."/>
            <person name="Merenyi Z."/>
            <person name="Ke H.-M."/>
            <person name="Monk M."/>
            <person name="Kocsube S."/>
            <person name="Drula E."/>
            <person name="Lipzen A."/>
            <person name="Balint B."/>
            <person name="Henrissat B."/>
            <person name="Andreopoulos B."/>
            <person name="Martin F.M."/>
            <person name="Harder C.B."/>
            <person name="Rigling D."/>
            <person name="Ford K.L."/>
            <person name="Foster G.D."/>
            <person name="Pangilinan J."/>
            <person name="Papanicolaou A."/>
            <person name="Barry K."/>
            <person name="LaButti K."/>
            <person name="Viragh M."/>
            <person name="Koriabine M."/>
            <person name="Yan M."/>
            <person name="Riley R."/>
            <person name="Champramary S."/>
            <person name="Plett K.L."/>
            <person name="Tsai I.J."/>
            <person name="Slot J."/>
            <person name="Sipos G."/>
            <person name="Plett J."/>
            <person name="Nagy L.G."/>
            <person name="Grigoriev I.V."/>
        </authorList>
    </citation>
    <scope>NUCLEOTIDE SEQUENCE</scope>
    <source>
        <strain evidence="1">FPL87.14</strain>
    </source>
</reference>
<name>A0AA39IEX3_9AGAR</name>
<accession>A0AA39IEX3</accession>
<feature type="non-terminal residue" evidence="1">
    <location>
        <position position="1"/>
    </location>
</feature>
<dbReference type="EMBL" id="JAUEPT010000255">
    <property type="protein sequence ID" value="KAK0421949.1"/>
    <property type="molecule type" value="Genomic_DNA"/>
</dbReference>
<dbReference type="Proteomes" id="UP001175226">
    <property type="component" value="Unassembled WGS sequence"/>
</dbReference>
<feature type="non-terminal residue" evidence="1">
    <location>
        <position position="52"/>
    </location>
</feature>
<comment type="caution">
    <text evidence="1">The sequence shown here is derived from an EMBL/GenBank/DDBJ whole genome shotgun (WGS) entry which is preliminary data.</text>
</comment>
<evidence type="ECO:0008006" key="3">
    <source>
        <dbReference type="Google" id="ProtNLM"/>
    </source>
</evidence>
<proteinExistence type="predicted"/>
<gene>
    <name evidence="1" type="ORF">EV421DRAFT_1668236</name>
</gene>
<evidence type="ECO:0000313" key="2">
    <source>
        <dbReference type="Proteomes" id="UP001175226"/>
    </source>
</evidence>
<keyword evidence="2" id="KW-1185">Reference proteome</keyword>
<dbReference type="AlphaFoldDB" id="A0AA39IEX3"/>
<sequence>SQFITIVKALYEHAKTWVIVNGFLSLPFRVMHSICQGDSLSYLLFDLAIEPL</sequence>
<evidence type="ECO:0000313" key="1">
    <source>
        <dbReference type="EMBL" id="KAK0421949.1"/>
    </source>
</evidence>